<gene>
    <name evidence="3" type="ORF">PM001_LOCUS32628</name>
</gene>
<protein>
    <recommendedName>
        <fullName evidence="2">Reverse transcriptase Ty1/copia-type domain-containing protein</fullName>
    </recommendedName>
</protein>
<dbReference type="EMBL" id="CAKLBY020000378">
    <property type="protein sequence ID" value="CAK7947478.1"/>
    <property type="molecule type" value="Genomic_DNA"/>
</dbReference>
<proteinExistence type="predicted"/>
<dbReference type="PANTHER" id="PTHR11439">
    <property type="entry name" value="GAG-POL-RELATED RETROTRANSPOSON"/>
    <property type="match status" value="1"/>
</dbReference>
<comment type="caution">
    <text evidence="3">The sequence shown here is derived from an EMBL/GenBank/DDBJ whole genome shotgun (WGS) entry which is preliminary data.</text>
</comment>
<dbReference type="PANTHER" id="PTHR11439:SF440">
    <property type="entry name" value="INTEGRASE CATALYTIC DOMAIN-CONTAINING PROTEIN"/>
    <property type="match status" value="1"/>
</dbReference>
<evidence type="ECO:0000313" key="3">
    <source>
        <dbReference type="EMBL" id="CAK7947478.1"/>
    </source>
</evidence>
<accession>A0AAV1VMI8</accession>
<name>A0AAV1VMI8_9STRA</name>
<reference evidence="3" key="1">
    <citation type="submission" date="2024-01" db="EMBL/GenBank/DDBJ databases">
        <authorList>
            <person name="Webb A."/>
        </authorList>
    </citation>
    <scope>NUCLEOTIDE SEQUENCE</scope>
    <source>
        <strain evidence="3">Pm1</strain>
    </source>
</reference>
<organism evidence="3 4">
    <name type="scientific">Peronospora matthiolae</name>
    <dbReference type="NCBI Taxonomy" id="2874970"/>
    <lineage>
        <taxon>Eukaryota</taxon>
        <taxon>Sar</taxon>
        <taxon>Stramenopiles</taxon>
        <taxon>Oomycota</taxon>
        <taxon>Peronosporomycetes</taxon>
        <taxon>Peronosporales</taxon>
        <taxon>Peronosporaceae</taxon>
        <taxon>Peronospora</taxon>
    </lineage>
</organism>
<dbReference type="InterPro" id="IPR013103">
    <property type="entry name" value="RVT_2"/>
</dbReference>
<dbReference type="Proteomes" id="UP001162060">
    <property type="component" value="Unassembled WGS sequence"/>
</dbReference>
<dbReference type="Pfam" id="PF07727">
    <property type="entry name" value="RVT_2"/>
    <property type="match status" value="1"/>
</dbReference>
<dbReference type="AlphaFoldDB" id="A0AAV1VMI8"/>
<feature type="domain" description="Reverse transcriptase Ty1/copia-type" evidence="2">
    <location>
        <begin position="31"/>
        <end position="124"/>
    </location>
</feature>
<evidence type="ECO:0000313" key="4">
    <source>
        <dbReference type="Proteomes" id="UP001162060"/>
    </source>
</evidence>
<evidence type="ECO:0000259" key="2">
    <source>
        <dbReference type="Pfam" id="PF07727"/>
    </source>
</evidence>
<sequence>MLHDNLKSLNFRQSYTDSCFYNQEDIKGYTDSCSYIQEDIKGKTLVGIYVDDLLATGTSVKKVDEFFNGMKVVELKDLGAVAKFLGIVFDYDVESGWELDQEFVIEELLEKFGLSKSATVRVPIGGEDGEDGDADKALLPSGGSGTAQTPSAQMSQSMVGNLLWFARWTSPDIVFAVHRATRRSHALSKEGVLVEAFSDADYAADKSTRKSVSGGVLMVGGMIVGWLRKKQNCVALSTMDAEFVAASQTAAEMVGIMELLKEIGVMIKTDSILHVDNQAAIAQIKSEVRLVEPSILT</sequence>
<evidence type="ECO:0000256" key="1">
    <source>
        <dbReference type="SAM" id="MobiDB-lite"/>
    </source>
</evidence>
<feature type="region of interest" description="Disordered" evidence="1">
    <location>
        <begin position="124"/>
        <end position="151"/>
    </location>
</feature>
<dbReference type="CDD" id="cd09272">
    <property type="entry name" value="RNase_HI_RT_Ty1"/>
    <property type="match status" value="1"/>
</dbReference>